<keyword evidence="5" id="KW-1185">Reference proteome</keyword>
<dbReference type="Pfam" id="PF22604">
    <property type="entry name" value="TetR_HI_0893_C"/>
    <property type="match status" value="1"/>
</dbReference>
<dbReference type="Proteomes" id="UP000005519">
    <property type="component" value="Unassembled WGS sequence"/>
</dbReference>
<gene>
    <name evidence="4" type="primary">acrR</name>
    <name evidence="4" type="ORF">HMPREF0621_0139</name>
</gene>
<dbReference type="STRING" id="667128.HMPREF0621_0139"/>
<dbReference type="PRINTS" id="PR00455">
    <property type="entry name" value="HTHTETR"/>
</dbReference>
<dbReference type="GO" id="GO:0003677">
    <property type="term" value="F:DNA binding"/>
    <property type="evidence" value="ECO:0007669"/>
    <property type="project" value="UniProtKB-UniRule"/>
</dbReference>
<proteinExistence type="predicted"/>
<evidence type="ECO:0000256" key="2">
    <source>
        <dbReference type="PROSITE-ProRule" id="PRU00335"/>
    </source>
</evidence>
<dbReference type="PROSITE" id="PS50977">
    <property type="entry name" value="HTH_TETR_2"/>
    <property type="match status" value="1"/>
</dbReference>
<name>C9PMB5_9PAST</name>
<evidence type="ECO:0000313" key="5">
    <source>
        <dbReference type="Proteomes" id="UP000005519"/>
    </source>
</evidence>
<reference evidence="4 5" key="1">
    <citation type="submission" date="2009-10" db="EMBL/GenBank/DDBJ databases">
        <authorList>
            <person name="Muzny D."/>
            <person name="Qin X."/>
            <person name="Deng J."/>
            <person name="Jiang H."/>
            <person name="Liu Y."/>
            <person name="Qu J."/>
            <person name="Song X.-Z."/>
            <person name="Zhang L."/>
            <person name="Thornton R."/>
            <person name="Coyle M."/>
            <person name="Francisco L."/>
            <person name="Jackson L."/>
            <person name="Javaid M."/>
            <person name="Korchina V."/>
            <person name="Kovar C."/>
            <person name="Mata R."/>
            <person name="Mathew T."/>
            <person name="Ngo R."/>
            <person name="Nguyen L."/>
            <person name="Nguyen N."/>
            <person name="Okwuonu G."/>
            <person name="Ongeri F."/>
            <person name="Pham C."/>
            <person name="Simmons D."/>
            <person name="Wilczek-Boney K."/>
            <person name="Hale W."/>
            <person name="Jakkamsetti A."/>
            <person name="Pham P."/>
            <person name="Ruth R."/>
            <person name="San Lucas F."/>
            <person name="Warren J."/>
            <person name="Zhang J."/>
            <person name="Zhao Z."/>
            <person name="Zhou C."/>
            <person name="Zhu D."/>
            <person name="Lee S."/>
            <person name="Bess C."/>
            <person name="Blankenburg K."/>
            <person name="Forbes L."/>
            <person name="Fu Q."/>
            <person name="Gubbala S."/>
            <person name="Hirani K."/>
            <person name="Jayaseelan J.C."/>
            <person name="Lara F."/>
            <person name="Munidasa M."/>
            <person name="Palculict T."/>
            <person name="Patil S."/>
            <person name="Pu L.-L."/>
            <person name="Saada N."/>
            <person name="Tang L."/>
            <person name="Weissenberger G."/>
            <person name="Zhu Y."/>
            <person name="Hemphill L."/>
            <person name="Shang Y."/>
            <person name="Youmans B."/>
            <person name="Ayvaz T."/>
            <person name="Ross M."/>
            <person name="Santibanez J."/>
            <person name="Aqrawi P."/>
            <person name="Gross S."/>
            <person name="Joshi V."/>
            <person name="Fowler G."/>
            <person name="Nazareth L."/>
            <person name="Reid J."/>
            <person name="Worley K."/>
            <person name="Petrosino J."/>
            <person name="Highlander S."/>
            <person name="Gibbs R."/>
        </authorList>
    </citation>
    <scope>NUCLEOTIDE SEQUENCE [LARGE SCALE GENOMIC DNA]</scope>
    <source>
        <strain evidence="4 5">ATCC 43325</strain>
    </source>
</reference>
<protein>
    <submittedName>
        <fullName evidence="4">Transcriptional regulator, TetR family</fullName>
    </submittedName>
</protein>
<dbReference type="Pfam" id="PF00440">
    <property type="entry name" value="TetR_N"/>
    <property type="match status" value="1"/>
</dbReference>
<comment type="caution">
    <text evidence="4">The sequence shown here is derived from an EMBL/GenBank/DDBJ whole genome shotgun (WGS) entry which is preliminary data.</text>
</comment>
<sequence>MRQSDTDMTEHIFTAIDHLMAKDGLHNLSMHKIAKAANISPGTIYIYFKCKEELLEQFARQVFARFQRELEKNYDESQSLFGQYRQMWWNIWHFLGENPNIILNMHQYQSLPGFDKVIREWDRSHWTLFCEKGQKLGVLCDLPSNILFSLGLESAMKIAWKQIYFKESFSEGLLESVIQCSWRAMQK</sequence>
<dbReference type="SUPFAM" id="SSF46689">
    <property type="entry name" value="Homeodomain-like"/>
    <property type="match status" value="1"/>
</dbReference>
<dbReference type="EMBL" id="ACZR01000001">
    <property type="protein sequence ID" value="EEX51335.1"/>
    <property type="molecule type" value="Genomic_DNA"/>
</dbReference>
<dbReference type="PANTHER" id="PTHR43479">
    <property type="entry name" value="ACREF/ENVCD OPERON REPRESSOR-RELATED"/>
    <property type="match status" value="1"/>
</dbReference>
<organism evidence="4 5">
    <name type="scientific">Pasteurella dagmatis ATCC 43325</name>
    <dbReference type="NCBI Taxonomy" id="667128"/>
    <lineage>
        <taxon>Bacteria</taxon>
        <taxon>Pseudomonadati</taxon>
        <taxon>Pseudomonadota</taxon>
        <taxon>Gammaproteobacteria</taxon>
        <taxon>Pasteurellales</taxon>
        <taxon>Pasteurellaceae</taxon>
        <taxon>Pasteurella</taxon>
    </lineage>
</organism>
<dbReference type="InterPro" id="IPR001647">
    <property type="entry name" value="HTH_TetR"/>
</dbReference>
<dbReference type="HOGENOM" id="CLU_069356_12_9_6"/>
<dbReference type="InterPro" id="IPR050624">
    <property type="entry name" value="HTH-type_Tx_Regulator"/>
</dbReference>
<dbReference type="OrthoDB" id="63332at2"/>
<dbReference type="InterPro" id="IPR054422">
    <property type="entry name" value="TetR-like_HI_0893_C"/>
</dbReference>
<dbReference type="AlphaFoldDB" id="C9PMB5"/>
<dbReference type="Gene3D" id="1.10.357.10">
    <property type="entry name" value="Tetracycline Repressor, domain 2"/>
    <property type="match status" value="1"/>
</dbReference>
<accession>C9PMB5</accession>
<evidence type="ECO:0000313" key="4">
    <source>
        <dbReference type="EMBL" id="EEX51335.1"/>
    </source>
</evidence>
<feature type="domain" description="HTH tetR-type" evidence="3">
    <location>
        <begin position="6"/>
        <end position="66"/>
    </location>
</feature>
<evidence type="ECO:0000259" key="3">
    <source>
        <dbReference type="PROSITE" id="PS50977"/>
    </source>
</evidence>
<dbReference type="RefSeq" id="WP_005765054.1">
    <property type="nucleotide sequence ID" value="NZ_GG704815.1"/>
</dbReference>
<feature type="DNA-binding region" description="H-T-H motif" evidence="2">
    <location>
        <begin position="29"/>
        <end position="48"/>
    </location>
</feature>
<dbReference type="InterPro" id="IPR009057">
    <property type="entry name" value="Homeodomain-like_sf"/>
</dbReference>
<evidence type="ECO:0000256" key="1">
    <source>
        <dbReference type="ARBA" id="ARBA00023125"/>
    </source>
</evidence>
<dbReference type="PANTHER" id="PTHR43479:SF11">
    <property type="entry name" value="ACREF_ENVCD OPERON REPRESSOR-RELATED"/>
    <property type="match status" value="1"/>
</dbReference>
<keyword evidence="1 2" id="KW-0238">DNA-binding</keyword>